<dbReference type="Proteomes" id="UP001634393">
    <property type="component" value="Unassembled WGS sequence"/>
</dbReference>
<organism evidence="1 2">
    <name type="scientific">Penstemon smallii</name>
    <dbReference type="NCBI Taxonomy" id="265156"/>
    <lineage>
        <taxon>Eukaryota</taxon>
        <taxon>Viridiplantae</taxon>
        <taxon>Streptophyta</taxon>
        <taxon>Embryophyta</taxon>
        <taxon>Tracheophyta</taxon>
        <taxon>Spermatophyta</taxon>
        <taxon>Magnoliopsida</taxon>
        <taxon>eudicotyledons</taxon>
        <taxon>Gunneridae</taxon>
        <taxon>Pentapetalae</taxon>
        <taxon>asterids</taxon>
        <taxon>lamiids</taxon>
        <taxon>Lamiales</taxon>
        <taxon>Plantaginaceae</taxon>
        <taxon>Cheloneae</taxon>
        <taxon>Penstemon</taxon>
    </lineage>
</organism>
<gene>
    <name evidence="1" type="ORF">ACJIZ3_017989</name>
</gene>
<name>A0ABD3SX35_9LAMI</name>
<dbReference type="AlphaFoldDB" id="A0ABD3SX35"/>
<evidence type="ECO:0000313" key="1">
    <source>
        <dbReference type="EMBL" id="KAL3829187.1"/>
    </source>
</evidence>
<reference evidence="1 2" key="1">
    <citation type="submission" date="2024-12" db="EMBL/GenBank/DDBJ databases">
        <title>The unique morphological basis and parallel evolutionary history of personate flowers in Penstemon.</title>
        <authorList>
            <person name="Depatie T.H."/>
            <person name="Wessinger C.A."/>
        </authorList>
    </citation>
    <scope>NUCLEOTIDE SEQUENCE [LARGE SCALE GENOMIC DNA]</scope>
    <source>
        <strain evidence="1">WTNN_2</strain>
        <tissue evidence="1">Leaf</tissue>
    </source>
</reference>
<dbReference type="EMBL" id="JBJXBP010000005">
    <property type="protein sequence ID" value="KAL3829187.1"/>
    <property type="molecule type" value="Genomic_DNA"/>
</dbReference>
<keyword evidence="2" id="KW-1185">Reference proteome</keyword>
<sequence length="66" mass="7687">MLGYSVNYLKTRLELFVGKISRRNCEGRGKEIPDHLRAQNTRKHMKDSFIHPLLLLVQIVHSSNQV</sequence>
<proteinExistence type="predicted"/>
<evidence type="ECO:0000313" key="2">
    <source>
        <dbReference type="Proteomes" id="UP001634393"/>
    </source>
</evidence>
<accession>A0ABD3SX35</accession>
<comment type="caution">
    <text evidence="1">The sequence shown here is derived from an EMBL/GenBank/DDBJ whole genome shotgun (WGS) entry which is preliminary data.</text>
</comment>
<protein>
    <submittedName>
        <fullName evidence="1">Uncharacterized protein</fullName>
    </submittedName>
</protein>